<evidence type="ECO:0000259" key="12">
    <source>
        <dbReference type="PROSITE" id="PS51873"/>
    </source>
</evidence>
<evidence type="ECO:0000256" key="2">
    <source>
        <dbReference type="ARBA" id="ARBA00004906"/>
    </source>
</evidence>
<keyword evidence="5" id="KW-0479">Metal-binding</keyword>
<dbReference type="InterPro" id="IPR044066">
    <property type="entry name" value="TRIAD_supradom"/>
</dbReference>
<keyword evidence="4" id="KW-0808">Transferase</keyword>
<dbReference type="Pfam" id="PF22605">
    <property type="entry name" value="IBR_2"/>
    <property type="match status" value="1"/>
</dbReference>
<dbReference type="PROSITE" id="PS50089">
    <property type="entry name" value="ZF_RING_2"/>
    <property type="match status" value="1"/>
</dbReference>
<dbReference type="Gene3D" id="3.40.50.410">
    <property type="entry name" value="von Willebrand factor, type A domain"/>
    <property type="match status" value="1"/>
</dbReference>
<evidence type="ECO:0000313" key="13">
    <source>
        <dbReference type="EMBL" id="KAK0640833.1"/>
    </source>
</evidence>
<keyword evidence="14" id="KW-1185">Reference proteome</keyword>
<keyword evidence="9" id="KW-0862">Zinc</keyword>
<dbReference type="Proteomes" id="UP001174936">
    <property type="component" value="Unassembled WGS sequence"/>
</dbReference>
<keyword evidence="7 10" id="KW-0863">Zinc-finger</keyword>
<comment type="catalytic activity">
    <reaction evidence="1">
        <text>[E2 ubiquitin-conjugating enzyme]-S-ubiquitinyl-L-cysteine + [acceptor protein]-L-lysine = [E2 ubiquitin-conjugating enzyme]-L-cysteine + [acceptor protein]-N(6)-ubiquitinyl-L-lysine.</text>
        <dbReference type="EC" id="2.3.2.31"/>
    </reaction>
</comment>
<evidence type="ECO:0000313" key="14">
    <source>
        <dbReference type="Proteomes" id="UP001174936"/>
    </source>
</evidence>
<gene>
    <name evidence="13" type="ORF">B0T16DRAFT_418537</name>
</gene>
<dbReference type="Gene3D" id="1.20.120.1750">
    <property type="match status" value="1"/>
</dbReference>
<accession>A0AA39XV52</accession>
<name>A0AA39XV52_9PEZI</name>
<proteinExistence type="predicted"/>
<feature type="domain" description="RING-type" evidence="11">
    <location>
        <begin position="858"/>
        <end position="912"/>
    </location>
</feature>
<dbReference type="PROSITE" id="PS51873">
    <property type="entry name" value="TRIAD"/>
    <property type="match status" value="1"/>
</dbReference>
<evidence type="ECO:0000256" key="9">
    <source>
        <dbReference type="ARBA" id="ARBA00022833"/>
    </source>
</evidence>
<dbReference type="CDD" id="cd20336">
    <property type="entry name" value="Rcat_RBR"/>
    <property type="match status" value="1"/>
</dbReference>
<organism evidence="13 14">
    <name type="scientific">Cercophora newfieldiana</name>
    <dbReference type="NCBI Taxonomy" id="92897"/>
    <lineage>
        <taxon>Eukaryota</taxon>
        <taxon>Fungi</taxon>
        <taxon>Dikarya</taxon>
        <taxon>Ascomycota</taxon>
        <taxon>Pezizomycotina</taxon>
        <taxon>Sordariomycetes</taxon>
        <taxon>Sordariomycetidae</taxon>
        <taxon>Sordariales</taxon>
        <taxon>Lasiosphaeriaceae</taxon>
        <taxon>Cercophora</taxon>
    </lineage>
</organism>
<dbReference type="SUPFAM" id="SSF57850">
    <property type="entry name" value="RING/U-box"/>
    <property type="match status" value="2"/>
</dbReference>
<dbReference type="GO" id="GO:0008270">
    <property type="term" value="F:zinc ion binding"/>
    <property type="evidence" value="ECO:0007669"/>
    <property type="project" value="UniProtKB-KW"/>
</dbReference>
<evidence type="ECO:0000256" key="6">
    <source>
        <dbReference type="ARBA" id="ARBA00022737"/>
    </source>
</evidence>
<reference evidence="13" key="1">
    <citation type="submission" date="2023-06" db="EMBL/GenBank/DDBJ databases">
        <title>Genome-scale phylogeny and comparative genomics of the fungal order Sordariales.</title>
        <authorList>
            <consortium name="Lawrence Berkeley National Laboratory"/>
            <person name="Hensen N."/>
            <person name="Bonometti L."/>
            <person name="Westerberg I."/>
            <person name="Brannstrom I.O."/>
            <person name="Guillou S."/>
            <person name="Cros-Aarteil S."/>
            <person name="Calhoun S."/>
            <person name="Haridas S."/>
            <person name="Kuo A."/>
            <person name="Mondo S."/>
            <person name="Pangilinan J."/>
            <person name="Riley R."/>
            <person name="Labutti K."/>
            <person name="Andreopoulos B."/>
            <person name="Lipzen A."/>
            <person name="Chen C."/>
            <person name="Yanf M."/>
            <person name="Daum C."/>
            <person name="Ng V."/>
            <person name="Clum A."/>
            <person name="Steindorff A."/>
            <person name="Ohm R."/>
            <person name="Martin F."/>
            <person name="Silar P."/>
            <person name="Natvig D."/>
            <person name="Lalanne C."/>
            <person name="Gautier V."/>
            <person name="Ament-Velasquez S.L."/>
            <person name="Kruys A."/>
            <person name="Hutchinson M.I."/>
            <person name="Powell A.J."/>
            <person name="Barry K."/>
            <person name="Miller A.N."/>
            <person name="Grigoriev I.V."/>
            <person name="Debuchy R."/>
            <person name="Gladieux P."/>
            <person name="Thoren M.H."/>
            <person name="Johannesson H."/>
        </authorList>
    </citation>
    <scope>NUCLEOTIDE SEQUENCE</scope>
    <source>
        <strain evidence="13">SMH2532-1</strain>
    </source>
</reference>
<evidence type="ECO:0000256" key="7">
    <source>
        <dbReference type="ARBA" id="ARBA00022771"/>
    </source>
</evidence>
<evidence type="ECO:0000256" key="8">
    <source>
        <dbReference type="ARBA" id="ARBA00022786"/>
    </source>
</evidence>
<dbReference type="InterPro" id="IPR036465">
    <property type="entry name" value="vWFA_dom_sf"/>
</dbReference>
<dbReference type="SUPFAM" id="SSF53300">
    <property type="entry name" value="vWA-like"/>
    <property type="match status" value="1"/>
</dbReference>
<keyword evidence="6" id="KW-0677">Repeat</keyword>
<evidence type="ECO:0000256" key="4">
    <source>
        <dbReference type="ARBA" id="ARBA00022679"/>
    </source>
</evidence>
<protein>
    <recommendedName>
        <fullName evidence="3">RBR-type E3 ubiquitin transferase</fullName>
        <ecNumber evidence="3">2.3.2.31</ecNumber>
    </recommendedName>
</protein>
<dbReference type="InterPro" id="IPR054694">
    <property type="entry name" value="Parkin-like_IBR"/>
</dbReference>
<dbReference type="GO" id="GO:0061630">
    <property type="term" value="F:ubiquitin protein ligase activity"/>
    <property type="evidence" value="ECO:0007669"/>
    <property type="project" value="UniProtKB-EC"/>
</dbReference>
<dbReference type="EC" id="2.3.2.31" evidence="3"/>
<keyword evidence="8" id="KW-0833">Ubl conjugation pathway</keyword>
<dbReference type="InterPro" id="IPR001841">
    <property type="entry name" value="Znf_RING"/>
</dbReference>
<evidence type="ECO:0000256" key="1">
    <source>
        <dbReference type="ARBA" id="ARBA00001798"/>
    </source>
</evidence>
<comment type="pathway">
    <text evidence="2">Protein modification; protein ubiquitination.</text>
</comment>
<evidence type="ECO:0000256" key="5">
    <source>
        <dbReference type="ARBA" id="ARBA00022723"/>
    </source>
</evidence>
<sequence>MAMEEYDMLVVIDQTASMATYLRSLTRSLQDVIRISSLTGCFSRIGIMAYGDYCGGPITNWSGWYSLAGDSAITQQWLVDFSTNLRADHGGDWPEATKTGLAHAYHVMRADAKTLILLYTDAPPHMPSTGGENHDAEMKSLATSGKYGQTGPLFTDWVTGARALAAGEKRAQVFAFIEEQSGYSAQHTLLPYTFLSEVTGGACLQVKRNTGSKAISELTVSLLLAWMGVEKEGAQRSSQKIAELLRYKDTASIGQVVSEESRDVVQFMLNPRTKQDHAEAEKQKKNMLSDDLSLKNMADLIPQREPKLADFSKRYSADPDYQKLVTNQMAELIREDVTAITLNPVFGSLWRAVCNDRLNPKRDTLIADFGLRISEASENDKGTLKTWLEASYDRVGEILQIIDSVPAAEQYPCVFIDPTLRFSQEKEAKLTRDELLEISRSCDPRILARLGKVLTRLVYVEGENKLPLHLKDVSLKRVARIPLALADKKNGRQFWKVLLHCVVPGTMLAGRPAALLAALSVRMGISRLEDVAYQELLGWKNQWRSLDIPETWNASCLGLLLEADEKLRTKKSAEGGTAREVLSGSDRQLFKTLVEYKLLELNMQTTLTAKISWDPDRARMPIGPVVVCKQCQYPRSVTMMSKDGICGMCVPSTYAHLDDKDKDTVRQQLTHGHVSKDDGDTTPATWVECAVTHCRAQYIVYFVEHLNVRPKCHYCRFTKEAAPFVECTTCLSRMIWPEEYRPDGFDKATFKCVGCSEGKTTIIEEETSAEKLVQENRSSDWLLRNTGNKIAQPFSGRSLFYVISKAGLEMFTEAVEVLPQIKEAPELRIRGKLVRNPQELTDYLRSWITSRKVEEGTCSLCFGDFKKRELRRACGRSGCKQEICGDCMRNWYGLNSRGRVINAAALCCPFCRRQPSPKADIPRDLRFLGGLREAVAESQAGWIYAWCASCGLAKRYMERVCAANGEPVELTNWCCEECPKGRGIKTFIKECPGCQTPTEKMGGCDHITCPVCAAHWCFYCGKQAEFDNIYKHMSEEHGGFYDGGDYDGYYEGEGYDSDYGEE</sequence>
<evidence type="ECO:0000256" key="10">
    <source>
        <dbReference type="PROSITE-ProRule" id="PRU00175"/>
    </source>
</evidence>
<evidence type="ECO:0000259" key="11">
    <source>
        <dbReference type="PROSITE" id="PS50089"/>
    </source>
</evidence>
<dbReference type="EMBL" id="JAULSV010000006">
    <property type="protein sequence ID" value="KAK0640833.1"/>
    <property type="molecule type" value="Genomic_DNA"/>
</dbReference>
<comment type="caution">
    <text evidence="13">The sequence shown here is derived from an EMBL/GenBank/DDBJ whole genome shotgun (WGS) entry which is preliminary data.</text>
</comment>
<dbReference type="AlphaFoldDB" id="A0AA39XV52"/>
<evidence type="ECO:0000256" key="3">
    <source>
        <dbReference type="ARBA" id="ARBA00012251"/>
    </source>
</evidence>
<feature type="domain" description="RING-type" evidence="12">
    <location>
        <begin position="854"/>
        <end position="1045"/>
    </location>
</feature>